<accession>A0A929RVN9</accession>
<dbReference type="RefSeq" id="WP_303763315.1">
    <property type="nucleotide sequence ID" value="NZ_JABZGR010000006.1"/>
</dbReference>
<dbReference type="Proteomes" id="UP000704068">
    <property type="component" value="Unassembled WGS sequence"/>
</dbReference>
<comment type="caution">
    <text evidence="2">The sequence shown here is derived from an EMBL/GenBank/DDBJ whole genome shotgun (WGS) entry which is preliminary data.</text>
</comment>
<keyword evidence="1" id="KW-0472">Membrane</keyword>
<evidence type="ECO:0000313" key="3">
    <source>
        <dbReference type="Proteomes" id="UP000704068"/>
    </source>
</evidence>
<proteinExistence type="predicted"/>
<protein>
    <submittedName>
        <fullName evidence="2">Uncharacterized protein</fullName>
    </submittedName>
</protein>
<sequence>MSRQIDEKQSVVRFASHIQRPFLLLSLSACCAFAAFYGLVVANDGLTAANDGLAAANNGLAAANEKPTGTDEEKRPFARDAMSAATPKNACVWCKNFLVVMPNKTNVRVGAIE</sequence>
<dbReference type="EMBL" id="JABZGR010000006">
    <property type="protein sequence ID" value="MBF0970095.1"/>
    <property type="molecule type" value="Genomic_DNA"/>
</dbReference>
<keyword evidence="1" id="KW-1133">Transmembrane helix</keyword>
<organism evidence="2 3">
    <name type="scientific">Alloprevotella tannerae</name>
    <dbReference type="NCBI Taxonomy" id="76122"/>
    <lineage>
        <taxon>Bacteria</taxon>
        <taxon>Pseudomonadati</taxon>
        <taxon>Bacteroidota</taxon>
        <taxon>Bacteroidia</taxon>
        <taxon>Bacteroidales</taxon>
        <taxon>Prevotellaceae</taxon>
        <taxon>Alloprevotella</taxon>
    </lineage>
</organism>
<name>A0A929RVN9_9BACT</name>
<keyword evidence="1" id="KW-0812">Transmembrane</keyword>
<evidence type="ECO:0000313" key="2">
    <source>
        <dbReference type="EMBL" id="MBF0970095.1"/>
    </source>
</evidence>
<evidence type="ECO:0000256" key="1">
    <source>
        <dbReference type="SAM" id="Phobius"/>
    </source>
</evidence>
<dbReference type="AlphaFoldDB" id="A0A929RVN9"/>
<gene>
    <name evidence="2" type="ORF">HXK21_03500</name>
</gene>
<reference evidence="2" key="1">
    <citation type="submission" date="2020-04" db="EMBL/GenBank/DDBJ databases">
        <title>Deep metagenomics examines the oral microbiome during advanced dental caries in children, revealing novel taxa and co-occurrences with host molecules.</title>
        <authorList>
            <person name="Baker J.L."/>
            <person name="Morton J.T."/>
            <person name="Dinis M."/>
            <person name="Alvarez R."/>
            <person name="Tran N.C."/>
            <person name="Knight R."/>
            <person name="Edlund A."/>
        </authorList>
    </citation>
    <scope>NUCLEOTIDE SEQUENCE</scope>
    <source>
        <strain evidence="2">JCVI_34_bin.1</strain>
    </source>
</reference>
<feature type="transmembrane region" description="Helical" evidence="1">
    <location>
        <begin position="21"/>
        <end position="40"/>
    </location>
</feature>